<dbReference type="PANTHER" id="PTHR47703:SF2">
    <property type="entry name" value="D-AMINOACID AMINOTRANSFERASE-LIKE PLP-DEPENDENT ENZYMES SUPERFAMILY PROTEIN"/>
    <property type="match status" value="1"/>
</dbReference>
<dbReference type="PANTHER" id="PTHR47703">
    <property type="entry name" value="D-AMINOACID AMINOTRANSFERASE-LIKE PLP-DEPENDENT ENZYMES SUPERFAMILY PROTEIN"/>
    <property type="match status" value="1"/>
</dbReference>
<evidence type="ECO:0000313" key="2">
    <source>
        <dbReference type="Proteomes" id="UP001210211"/>
    </source>
</evidence>
<dbReference type="AlphaFoldDB" id="A0AAD5ZXZ4"/>
<dbReference type="InterPro" id="IPR001544">
    <property type="entry name" value="Aminotrans_IV"/>
</dbReference>
<comment type="caution">
    <text evidence="1">The sequence shown here is derived from an EMBL/GenBank/DDBJ whole genome shotgun (WGS) entry which is preliminary data.</text>
</comment>
<protein>
    <submittedName>
        <fullName evidence="1">Uncharacterized protein</fullName>
    </submittedName>
</protein>
<dbReference type="Gene3D" id="3.20.10.10">
    <property type="entry name" value="D-amino Acid Aminotransferase, subunit A, domain 2"/>
    <property type="match status" value="1"/>
</dbReference>
<proteinExistence type="predicted"/>
<dbReference type="Proteomes" id="UP001210211">
    <property type="component" value="Unassembled WGS sequence"/>
</dbReference>
<accession>A0AAD5ZXZ4</accession>
<dbReference type="SUPFAM" id="SSF56752">
    <property type="entry name" value="D-aminoacid aminotransferase-like PLP-dependent enzymes"/>
    <property type="match status" value="1"/>
</dbReference>
<dbReference type="EMBL" id="JAMRDG010000001">
    <property type="protein sequence ID" value="KAJ3706129.1"/>
    <property type="molecule type" value="Genomic_DNA"/>
</dbReference>
<keyword evidence="2" id="KW-1185">Reference proteome</keyword>
<evidence type="ECO:0000313" key="1">
    <source>
        <dbReference type="EMBL" id="KAJ3706129.1"/>
    </source>
</evidence>
<organism evidence="1 2">
    <name type="scientific">Rhynchospora tenuis</name>
    <dbReference type="NCBI Taxonomy" id="198213"/>
    <lineage>
        <taxon>Eukaryota</taxon>
        <taxon>Viridiplantae</taxon>
        <taxon>Streptophyta</taxon>
        <taxon>Embryophyta</taxon>
        <taxon>Tracheophyta</taxon>
        <taxon>Spermatophyta</taxon>
        <taxon>Magnoliopsida</taxon>
        <taxon>Liliopsida</taxon>
        <taxon>Poales</taxon>
        <taxon>Cyperaceae</taxon>
        <taxon>Cyperoideae</taxon>
        <taxon>Rhynchosporeae</taxon>
        <taxon>Rhynchospora</taxon>
    </lineage>
</organism>
<dbReference type="Pfam" id="PF01063">
    <property type="entry name" value="Aminotran_4"/>
    <property type="match status" value="1"/>
</dbReference>
<gene>
    <name evidence="1" type="ORF">LUZ61_009834</name>
</gene>
<dbReference type="InterPro" id="IPR036038">
    <property type="entry name" value="Aminotransferase-like"/>
</dbReference>
<dbReference type="InterPro" id="IPR043132">
    <property type="entry name" value="BCAT-like_C"/>
</dbReference>
<reference evidence="1 2" key="1">
    <citation type="journal article" date="2022" name="Cell">
        <title>Repeat-based holocentromeres influence genome architecture and karyotype evolution.</title>
        <authorList>
            <person name="Hofstatter P.G."/>
            <person name="Thangavel G."/>
            <person name="Lux T."/>
            <person name="Neumann P."/>
            <person name="Vondrak T."/>
            <person name="Novak P."/>
            <person name="Zhang M."/>
            <person name="Costa L."/>
            <person name="Castellani M."/>
            <person name="Scott A."/>
            <person name="Toegelov H."/>
            <person name="Fuchs J."/>
            <person name="Mata-Sucre Y."/>
            <person name="Dias Y."/>
            <person name="Vanzela A.L.L."/>
            <person name="Huettel B."/>
            <person name="Almeida C.C.S."/>
            <person name="Simkova H."/>
            <person name="Souza G."/>
            <person name="Pedrosa-Harand A."/>
            <person name="Macas J."/>
            <person name="Mayer K.F.X."/>
            <person name="Houben A."/>
            <person name="Marques A."/>
        </authorList>
    </citation>
    <scope>NUCLEOTIDE SEQUENCE [LARGE SCALE GENOMIC DNA]</scope>
    <source>
        <strain evidence="1">RhyTen1mFocal</strain>
    </source>
</reference>
<sequence length="337" mass="37102">MTMHSRFLLINGVPQTGDVPPVASFLESTSGAYTTTRTHGGASSILFWDRHLRRLTESVRILAEARPDLLGPGPIPAPNQAKLNISSVAKSVNHSLKIGYKLAYDQLSQYGLNDELAITALVRRKEGADRSLDVFLHIGFYAPSVFGSAGACLAVAGPGRELALAKYSDWVRMRKGLEKMKPPNATELLLSNNGDELLEGSVTNFFVVCKVADDSSALSDSSYRIEVQTAPVKHGVLPGIVRQLVLEICSDKGIPLREIAPSWSKRNLWEEAFITSSLRIVQHVESVQASATYKDLQLKTWEDVSWILKHFEGPGPITTMIQNEIMARAEREVCQME</sequence>
<name>A0AAD5ZXZ4_9POAL</name>
<dbReference type="GO" id="GO:0003824">
    <property type="term" value="F:catalytic activity"/>
    <property type="evidence" value="ECO:0007669"/>
    <property type="project" value="InterPro"/>
</dbReference>